<evidence type="ECO:0000256" key="1">
    <source>
        <dbReference type="SAM" id="Coils"/>
    </source>
</evidence>
<protein>
    <submittedName>
        <fullName evidence="3">Uncharacterized protein</fullName>
    </submittedName>
</protein>
<proteinExistence type="predicted"/>
<comment type="caution">
    <text evidence="3">The sequence shown here is derived from an EMBL/GenBank/DDBJ whole genome shotgun (WGS) entry which is preliminary data.</text>
</comment>
<name>A0A2N6K9Z5_9CYAN</name>
<evidence type="ECO:0000313" key="3">
    <source>
        <dbReference type="EMBL" id="PLZ94972.1"/>
    </source>
</evidence>
<reference evidence="3 4" key="1">
    <citation type="submission" date="2017-07" db="EMBL/GenBank/DDBJ databases">
        <title>Genomes of Fischerella (Mastigocladus) sp. strains.</title>
        <authorList>
            <person name="Miller S.R."/>
        </authorList>
    </citation>
    <scope>NUCLEOTIDE SEQUENCE [LARGE SCALE GENOMIC DNA]</scope>
    <source>
        <strain evidence="3 4">CCMEE 5268</strain>
    </source>
</reference>
<feature type="compositionally biased region" description="Polar residues" evidence="2">
    <location>
        <begin position="1"/>
        <end position="36"/>
    </location>
</feature>
<keyword evidence="1" id="KW-0175">Coiled coil</keyword>
<organism evidence="3 4">
    <name type="scientific">Fischerella thermalis CCMEE 5268</name>
    <dbReference type="NCBI Taxonomy" id="2019662"/>
    <lineage>
        <taxon>Bacteria</taxon>
        <taxon>Bacillati</taxon>
        <taxon>Cyanobacteriota</taxon>
        <taxon>Cyanophyceae</taxon>
        <taxon>Nostocales</taxon>
        <taxon>Hapalosiphonaceae</taxon>
        <taxon>Fischerella</taxon>
    </lineage>
</organism>
<evidence type="ECO:0000256" key="2">
    <source>
        <dbReference type="SAM" id="MobiDB-lite"/>
    </source>
</evidence>
<accession>A0A2N6K9Z5</accession>
<evidence type="ECO:0000313" key="4">
    <source>
        <dbReference type="Proteomes" id="UP000235025"/>
    </source>
</evidence>
<feature type="coiled-coil region" evidence="1">
    <location>
        <begin position="88"/>
        <end position="122"/>
    </location>
</feature>
<dbReference type="EMBL" id="NMQA01000354">
    <property type="protein sequence ID" value="PLZ94972.1"/>
    <property type="molecule type" value="Genomic_DNA"/>
</dbReference>
<sequence length="126" mass="14381">MTVTPNAKTQKNTGRNYQCDSADSSERLGSSETASSADGAEQNRADYDDCSRENLSESTQRDNSTVGKILTRLKYIEDEYSSYIREDRETLESRLAEAKRREDNFKQVIKELEQDISDLIVKTEKL</sequence>
<feature type="region of interest" description="Disordered" evidence="2">
    <location>
        <begin position="1"/>
        <end position="64"/>
    </location>
</feature>
<gene>
    <name evidence="3" type="ORF">CEN50_23840</name>
</gene>
<dbReference type="AlphaFoldDB" id="A0A2N6K9Z5"/>
<dbReference type="Proteomes" id="UP000235025">
    <property type="component" value="Unassembled WGS sequence"/>
</dbReference>
<feature type="compositionally biased region" description="Basic and acidic residues" evidence="2">
    <location>
        <begin position="41"/>
        <end position="55"/>
    </location>
</feature>